<dbReference type="InterPro" id="IPR000907">
    <property type="entry name" value="LipOase"/>
</dbReference>
<dbReference type="SUPFAM" id="SSF49723">
    <property type="entry name" value="Lipase/lipooxygenase domain (PLAT/LH2 domain)"/>
    <property type="match status" value="1"/>
</dbReference>
<keyword evidence="4" id="KW-0925">Oxylipin biosynthesis</keyword>
<comment type="similarity">
    <text evidence="1">Belongs to the lipoxygenase family.</text>
</comment>
<reference evidence="13" key="1">
    <citation type="submission" date="2022-05" db="EMBL/GenBank/DDBJ databases">
        <title>The Musa troglodytarum L. genome provides insights into the mechanism of non-climacteric behaviour and enrichment of carotenoids.</title>
        <authorList>
            <person name="Wang J."/>
        </authorList>
    </citation>
    <scope>NUCLEOTIDE SEQUENCE</scope>
    <source>
        <tissue evidence="13">Leaf</tissue>
    </source>
</reference>
<evidence type="ECO:0000256" key="4">
    <source>
        <dbReference type="ARBA" id="ARBA00022767"/>
    </source>
</evidence>
<dbReference type="InterPro" id="IPR042057">
    <property type="entry name" value="Lipoxy_PLAT/LH2"/>
</dbReference>
<dbReference type="SUPFAM" id="SSF48484">
    <property type="entry name" value="Lipoxigenase"/>
    <property type="match status" value="1"/>
</dbReference>
<dbReference type="Proteomes" id="UP001055439">
    <property type="component" value="Chromosome 9"/>
</dbReference>
<dbReference type="GO" id="GO:0016702">
    <property type="term" value="F:oxidoreductase activity, acting on single donors with incorporation of molecular oxygen, incorporation of two atoms of oxygen"/>
    <property type="evidence" value="ECO:0007669"/>
    <property type="project" value="InterPro"/>
</dbReference>
<keyword evidence="3" id="KW-0479">Metal-binding</keyword>
<evidence type="ECO:0000259" key="11">
    <source>
        <dbReference type="PROSITE" id="PS50095"/>
    </source>
</evidence>
<dbReference type="InterPro" id="IPR001024">
    <property type="entry name" value="PLAT/LH2_dom"/>
</dbReference>
<comment type="caution">
    <text evidence="10">Lacks conserved residue(s) required for the propagation of feature annotation.</text>
</comment>
<evidence type="ECO:0000256" key="8">
    <source>
        <dbReference type="ARBA" id="ARBA00023098"/>
    </source>
</evidence>
<dbReference type="PROSITE" id="PS51393">
    <property type="entry name" value="LIPOXYGENASE_3"/>
    <property type="match status" value="1"/>
</dbReference>
<name>A0A9E7I7Y0_9LILI</name>
<dbReference type="Pfam" id="PF00305">
    <property type="entry name" value="Lipoxygenase"/>
    <property type="match status" value="2"/>
</dbReference>
<evidence type="ECO:0008006" key="15">
    <source>
        <dbReference type="Google" id="ProtNLM"/>
    </source>
</evidence>
<protein>
    <recommendedName>
        <fullName evidence="15">Lipoxygenase</fullName>
    </recommendedName>
</protein>
<dbReference type="InterPro" id="IPR036392">
    <property type="entry name" value="PLAT/LH2_dom_sf"/>
</dbReference>
<dbReference type="GO" id="GO:0046872">
    <property type="term" value="F:metal ion binding"/>
    <property type="evidence" value="ECO:0007669"/>
    <property type="project" value="UniProtKB-KW"/>
</dbReference>
<keyword evidence="2" id="KW-0444">Lipid biosynthesis</keyword>
<dbReference type="GO" id="GO:0006633">
    <property type="term" value="P:fatty acid biosynthetic process"/>
    <property type="evidence" value="ECO:0007669"/>
    <property type="project" value="UniProtKB-KW"/>
</dbReference>
<dbReference type="Gene3D" id="3.10.450.60">
    <property type="match status" value="1"/>
</dbReference>
<keyword evidence="14" id="KW-1185">Reference proteome</keyword>
<dbReference type="InterPro" id="IPR013819">
    <property type="entry name" value="LipOase_C"/>
</dbReference>
<evidence type="ECO:0000256" key="6">
    <source>
        <dbReference type="ARBA" id="ARBA00022964"/>
    </source>
</evidence>
<dbReference type="Gene3D" id="1.20.245.10">
    <property type="entry name" value="Lipoxygenase-1, Domain 5"/>
    <property type="match status" value="1"/>
</dbReference>
<dbReference type="Gene3D" id="4.10.372.10">
    <property type="entry name" value="Lipoxygenase-1, Domain 3"/>
    <property type="match status" value="1"/>
</dbReference>
<dbReference type="Gene3D" id="2.60.60.20">
    <property type="entry name" value="PLAT/LH2 domain"/>
    <property type="match status" value="1"/>
</dbReference>
<dbReference type="InterPro" id="IPR027433">
    <property type="entry name" value="Lipoxygenase_dom_3"/>
</dbReference>
<feature type="domain" description="PLAT" evidence="11">
    <location>
        <begin position="89"/>
        <end position="212"/>
    </location>
</feature>
<evidence type="ECO:0000256" key="2">
    <source>
        <dbReference type="ARBA" id="ARBA00022516"/>
    </source>
</evidence>
<evidence type="ECO:0000256" key="1">
    <source>
        <dbReference type="ARBA" id="ARBA00009419"/>
    </source>
</evidence>
<dbReference type="Pfam" id="PF01477">
    <property type="entry name" value="PLAT"/>
    <property type="match status" value="1"/>
</dbReference>
<dbReference type="AlphaFoldDB" id="A0A9E7I7Y0"/>
<dbReference type="FunFam" id="3.10.450.60:FF:000002">
    <property type="entry name" value="Lipoxygenase"/>
    <property type="match status" value="1"/>
</dbReference>
<dbReference type="EMBL" id="CP097511">
    <property type="protein sequence ID" value="URE47640.1"/>
    <property type="molecule type" value="Genomic_DNA"/>
</dbReference>
<evidence type="ECO:0000256" key="7">
    <source>
        <dbReference type="ARBA" id="ARBA00023002"/>
    </source>
</evidence>
<dbReference type="CDD" id="cd01751">
    <property type="entry name" value="PLAT_LH2"/>
    <property type="match status" value="1"/>
</dbReference>
<feature type="domain" description="Lipoxygenase" evidence="12">
    <location>
        <begin position="215"/>
        <end position="880"/>
    </location>
</feature>
<evidence type="ECO:0000313" key="14">
    <source>
        <dbReference type="Proteomes" id="UP001055439"/>
    </source>
</evidence>
<keyword evidence="9" id="KW-0275">Fatty acid biosynthesis</keyword>
<dbReference type="InterPro" id="IPR036226">
    <property type="entry name" value="LipOase_C_sf"/>
</dbReference>
<evidence type="ECO:0000256" key="3">
    <source>
        <dbReference type="ARBA" id="ARBA00022723"/>
    </source>
</evidence>
<dbReference type="SMART" id="SM00308">
    <property type="entry name" value="LH2"/>
    <property type="match status" value="1"/>
</dbReference>
<sequence>MAACNEIIGFSPLGRSSFLSGSRSNKLCFASPALLAQRRRGRLPSVKKAAATPVVATISEEVVKLVAGKQQEKLKVRAALTVRRKLKEDLKEVIVNQLDALSDKIGRNVVLELISTEINPRTKKPKKSGETVIKDWYEKKNVKGERVVYTAEFDVDSAFGEPGAITVVNRHQKEFFLEGIVIEGFACGPVHFPCNSWVQSTKDLPTKRIFFSNKPYLPSETPAGLKELRKKELNELRGDGNGVRKRSDRIYDYATYNDLGNPDRGIEFARPTLGARRSLIQDDAVPVAPYRYQNHDMVAESRIEKPHPLYVPRDEAFEELKQGAFSAGRLKAVLHNFIPSLIASISADNHDFQGFHHIDNLYKEGLILKLGLQEHLIKKLPFVRKIQESSEGLLRYDTPRILSKDKFAWLRDDEFARQAVAGIDPVTIERLQAFPPVSKLDSEIYGPPESAITEAHISGQLEGLTVQQAVEEGKLFVLDFHDIYLPFIERINAMDGRKAYATRTLFFLNPIGTLKPVAIELGLPPAQPGASRSSVVLTPPRDATTNWLWMLGKAHVCSNDAGVHQLVEDAREYGALHSGGAPAAERDAPGVQAVAPAYAVHAGDQRAGAAEPDQRRRRDRVLLHPRRLEDPTQPHGVRLVLPDYPYADDGLLLWSAITSYVRSYIQLYYPDSDPGRIRSDSELQAWYHESINVGHGDHRDAPWWPPLDTSDDLVAFLTTLIWLASAQHAALNFGQYPLGGYVPSRPPLMRRLVPDPEHDADEYRAFLADPHRFFLSATPSVLQATKFMAVVDTLSMHSPDEEYLGGTREGAAAWTADEEAEAAYRNFADEVAAVEEEIKKRNADPTRRNRCGAGVLPYELLAPSSPPGVTARGVPNSVSI</sequence>
<keyword evidence="8" id="KW-0443">Lipid metabolism</keyword>
<organism evidence="13 14">
    <name type="scientific">Musa troglodytarum</name>
    <name type="common">fe'i banana</name>
    <dbReference type="NCBI Taxonomy" id="320322"/>
    <lineage>
        <taxon>Eukaryota</taxon>
        <taxon>Viridiplantae</taxon>
        <taxon>Streptophyta</taxon>
        <taxon>Embryophyta</taxon>
        <taxon>Tracheophyta</taxon>
        <taxon>Spermatophyta</taxon>
        <taxon>Magnoliopsida</taxon>
        <taxon>Liliopsida</taxon>
        <taxon>Zingiberales</taxon>
        <taxon>Musaceae</taxon>
        <taxon>Musa</taxon>
    </lineage>
</organism>
<evidence type="ECO:0000256" key="9">
    <source>
        <dbReference type="ARBA" id="ARBA00023160"/>
    </source>
</evidence>
<dbReference type="Gene3D" id="4.10.375.10">
    <property type="entry name" value="Lipoxygenase-1, Domain 2"/>
    <property type="match status" value="1"/>
</dbReference>
<gene>
    <name evidence="13" type="ORF">MUK42_33486</name>
</gene>
<dbReference type="PANTHER" id="PTHR11771">
    <property type="entry name" value="LIPOXYGENASE"/>
    <property type="match status" value="1"/>
</dbReference>
<evidence type="ECO:0000259" key="12">
    <source>
        <dbReference type="PROSITE" id="PS51393"/>
    </source>
</evidence>
<keyword evidence="7" id="KW-0560">Oxidoreductase</keyword>
<dbReference type="GO" id="GO:0031408">
    <property type="term" value="P:oxylipin biosynthetic process"/>
    <property type="evidence" value="ECO:0007669"/>
    <property type="project" value="UniProtKB-KW"/>
</dbReference>
<evidence type="ECO:0000256" key="5">
    <source>
        <dbReference type="ARBA" id="ARBA00022832"/>
    </source>
</evidence>
<keyword evidence="5" id="KW-0276">Fatty acid metabolism</keyword>
<dbReference type="GO" id="GO:0034440">
    <property type="term" value="P:lipid oxidation"/>
    <property type="evidence" value="ECO:0007669"/>
    <property type="project" value="InterPro"/>
</dbReference>
<keyword evidence="6" id="KW-0223">Dioxygenase</keyword>
<proteinExistence type="inferred from homology"/>
<dbReference type="PROSITE" id="PS50095">
    <property type="entry name" value="PLAT"/>
    <property type="match status" value="1"/>
</dbReference>
<dbReference type="OrthoDB" id="407298at2759"/>
<dbReference type="PRINTS" id="PR00468">
    <property type="entry name" value="PLTLPOXGNASE"/>
</dbReference>
<accession>A0A9E7I7Y0</accession>
<dbReference type="InterPro" id="IPR001246">
    <property type="entry name" value="LipOase_plant"/>
</dbReference>
<evidence type="ECO:0000256" key="10">
    <source>
        <dbReference type="PROSITE-ProRule" id="PRU00152"/>
    </source>
</evidence>
<evidence type="ECO:0000313" key="13">
    <source>
        <dbReference type="EMBL" id="URE47640.1"/>
    </source>
</evidence>